<dbReference type="InterPro" id="IPR002925">
    <property type="entry name" value="Dienelactn_hydro"/>
</dbReference>
<protein>
    <recommendedName>
        <fullName evidence="1">Dienelactone hydrolase domain-containing protein</fullName>
    </recommendedName>
</protein>
<reference evidence="2 3" key="2">
    <citation type="submission" date="2020-03" db="EMBL/GenBank/DDBJ databases">
        <title>Roseomonas stagni sp. nov., isolated from pond water in Japan.</title>
        <authorList>
            <person name="Furuhata K."/>
            <person name="Miyamoto H."/>
            <person name="Goto K."/>
        </authorList>
    </citation>
    <scope>NUCLEOTIDE SEQUENCE [LARGE SCALE GENOMIC DNA]</scope>
    <source>
        <strain evidence="2 3">PeD5</strain>
    </source>
</reference>
<keyword evidence="3" id="KW-1185">Reference proteome</keyword>
<comment type="caution">
    <text evidence="2">The sequence shown here is derived from an EMBL/GenBank/DDBJ whole genome shotgun (WGS) entry which is preliminary data.</text>
</comment>
<organism evidence="2 3">
    <name type="scientific">Falsiroseomonas algicola</name>
    <dbReference type="NCBI Taxonomy" id="2716930"/>
    <lineage>
        <taxon>Bacteria</taxon>
        <taxon>Pseudomonadati</taxon>
        <taxon>Pseudomonadota</taxon>
        <taxon>Alphaproteobacteria</taxon>
        <taxon>Acetobacterales</taxon>
        <taxon>Roseomonadaceae</taxon>
        <taxon>Falsiroseomonas</taxon>
    </lineage>
</organism>
<dbReference type="InterPro" id="IPR029058">
    <property type="entry name" value="AB_hydrolase_fold"/>
</dbReference>
<reference evidence="2 3" key="1">
    <citation type="submission" date="2020-02" db="EMBL/GenBank/DDBJ databases">
        <authorList>
            <person name="Kim H.M."/>
            <person name="Jeon C.O."/>
        </authorList>
    </citation>
    <scope>NUCLEOTIDE SEQUENCE [LARGE SCALE GENOMIC DNA]</scope>
    <source>
        <strain evidence="2 3">PeD5</strain>
    </source>
</reference>
<dbReference type="Gene3D" id="3.40.50.1820">
    <property type="entry name" value="alpha/beta hydrolase"/>
    <property type="match status" value="1"/>
</dbReference>
<dbReference type="Pfam" id="PF01738">
    <property type="entry name" value="DLH"/>
    <property type="match status" value="1"/>
</dbReference>
<accession>A0A6M1LV39</accession>
<dbReference type="GO" id="GO:0016787">
    <property type="term" value="F:hydrolase activity"/>
    <property type="evidence" value="ECO:0007669"/>
    <property type="project" value="InterPro"/>
</dbReference>
<evidence type="ECO:0000313" key="3">
    <source>
        <dbReference type="Proteomes" id="UP000475385"/>
    </source>
</evidence>
<dbReference type="EMBL" id="JAAIKB010000032">
    <property type="protein sequence ID" value="NGM24340.1"/>
    <property type="molecule type" value="Genomic_DNA"/>
</dbReference>
<feature type="domain" description="Dienelactone hydrolase" evidence="1">
    <location>
        <begin position="57"/>
        <end position="172"/>
    </location>
</feature>
<gene>
    <name evidence="2" type="ORF">G3576_30410</name>
</gene>
<evidence type="ECO:0000259" key="1">
    <source>
        <dbReference type="Pfam" id="PF01738"/>
    </source>
</evidence>
<sequence length="256" mass="27816">MRKFAAIGLLALSACGPDENRPVTTSGAQRGVEATWEQALVILPGQTAPTRLSEVSLPADRPIPLVIYSHGCNGLRGEATLTLRLLSESGFAVIAPDYFARSDARQVCTGREQRDTVRIYDGHVERRIEEARYAADRARSIPWVDRRRIFVVGHSVGGAVASQWSTADVAGVAILGYDCADHRALGVRAPASVRVLAMSDARDPWYPETRHGMSCSQRVGDRPNFTSVILNHGSHFQMQYADGRAALVSFLRGSGS</sequence>
<dbReference type="Proteomes" id="UP000475385">
    <property type="component" value="Unassembled WGS sequence"/>
</dbReference>
<proteinExistence type="predicted"/>
<dbReference type="SUPFAM" id="SSF53474">
    <property type="entry name" value="alpha/beta-Hydrolases"/>
    <property type="match status" value="1"/>
</dbReference>
<evidence type="ECO:0000313" key="2">
    <source>
        <dbReference type="EMBL" id="NGM24340.1"/>
    </source>
</evidence>
<dbReference type="PROSITE" id="PS51257">
    <property type="entry name" value="PROKAR_LIPOPROTEIN"/>
    <property type="match status" value="1"/>
</dbReference>
<dbReference type="AlphaFoldDB" id="A0A6M1LV39"/>
<dbReference type="RefSeq" id="WP_164698250.1">
    <property type="nucleotide sequence ID" value="NZ_JAAIKB010000032.1"/>
</dbReference>
<name>A0A6M1LV39_9PROT</name>